<dbReference type="InterPro" id="IPR008983">
    <property type="entry name" value="Tumour_necrosis_fac-like_dom"/>
</dbReference>
<feature type="domain" description="C1q" evidence="2">
    <location>
        <begin position="115"/>
        <end position="237"/>
    </location>
</feature>
<dbReference type="InterPro" id="IPR001073">
    <property type="entry name" value="C1q_dom"/>
</dbReference>
<gene>
    <name evidence="3" type="ORF">ABV298_24435</name>
</gene>
<evidence type="ECO:0000313" key="3">
    <source>
        <dbReference type="EMBL" id="XCH23436.1"/>
    </source>
</evidence>
<keyword evidence="1" id="KW-0732">Signal</keyword>
<feature type="signal peptide" evidence="1">
    <location>
        <begin position="1"/>
        <end position="25"/>
    </location>
</feature>
<dbReference type="Pfam" id="PF00386">
    <property type="entry name" value="C1q"/>
    <property type="match status" value="1"/>
</dbReference>
<sequence length="242" mass="25037">MKTSAVFQKLLFSAVFGIVCSSSFAQVKIGSNPTVIEPNSNLEVEASTPSRKMKVDKTTGQVTIQDGTEGSGKVFTSDAVGGGSWQNITFPATSLAPFSTLMTTVFQTMPSSNGPATYTTVIFQGENSDAANAFNPASGEFTAPSSGYYIMFGSTQFDNTSLPGTPGFVASCLRLYKGTTPFAQGCSLNSVANAEPVLSASVSNVIHLNAGDVVTLKAAGTSTTGPSFGVVVSSFYGYKIAD</sequence>
<reference evidence="3" key="1">
    <citation type="submission" date="2024-06" db="EMBL/GenBank/DDBJ databases">
        <title>Sequencing and assembly of the genome of Dyadobacter sp. strain 676, a symbiont of Cyamopsis tetragonoloba.</title>
        <authorList>
            <person name="Guro P."/>
            <person name="Sazanova A."/>
            <person name="Kuznetsova I."/>
            <person name="Belimov A."/>
            <person name="Safronova V."/>
        </authorList>
    </citation>
    <scope>NUCLEOTIDE SEQUENCE</scope>
    <source>
        <strain evidence="3">676</strain>
    </source>
</reference>
<protein>
    <recommendedName>
        <fullName evidence="2">C1q domain-containing protein</fullName>
    </recommendedName>
</protein>
<name>A0AAU8FGD8_9BACT</name>
<organism evidence="3">
    <name type="scientific">Dyadobacter sp. 676</name>
    <dbReference type="NCBI Taxonomy" id="3088362"/>
    <lineage>
        <taxon>Bacteria</taxon>
        <taxon>Pseudomonadati</taxon>
        <taxon>Bacteroidota</taxon>
        <taxon>Cytophagia</taxon>
        <taxon>Cytophagales</taxon>
        <taxon>Spirosomataceae</taxon>
        <taxon>Dyadobacter</taxon>
    </lineage>
</organism>
<dbReference type="RefSeq" id="WP_353718762.1">
    <property type="nucleotide sequence ID" value="NZ_CP159289.1"/>
</dbReference>
<evidence type="ECO:0000259" key="2">
    <source>
        <dbReference type="Pfam" id="PF00386"/>
    </source>
</evidence>
<dbReference type="EMBL" id="CP159289">
    <property type="protein sequence ID" value="XCH23436.1"/>
    <property type="molecule type" value="Genomic_DNA"/>
</dbReference>
<evidence type="ECO:0000256" key="1">
    <source>
        <dbReference type="SAM" id="SignalP"/>
    </source>
</evidence>
<feature type="chain" id="PRO_5043919250" description="C1q domain-containing protein" evidence="1">
    <location>
        <begin position="26"/>
        <end position="242"/>
    </location>
</feature>
<dbReference type="Gene3D" id="2.60.120.40">
    <property type="match status" value="1"/>
</dbReference>
<accession>A0AAU8FGD8</accession>
<dbReference type="AlphaFoldDB" id="A0AAU8FGD8"/>
<proteinExistence type="predicted"/>
<dbReference type="SUPFAM" id="SSF49842">
    <property type="entry name" value="TNF-like"/>
    <property type="match status" value="1"/>
</dbReference>